<evidence type="ECO:0000259" key="1">
    <source>
        <dbReference type="Pfam" id="PF13358"/>
    </source>
</evidence>
<dbReference type="AlphaFoldDB" id="A0A9W6TRN1"/>
<dbReference type="PANTHER" id="PTHR23022">
    <property type="entry name" value="TRANSPOSABLE ELEMENT-RELATED"/>
    <property type="match status" value="1"/>
</dbReference>
<sequence length="361" mass="39978">MGRGLPLTDIERGRIQGLYEAGYSQRQVAQKAWTSHLAVGPRATAACPYSGQGQLSAKQLQLELKLSTSVRTIQRELAGVDWLVYSKMDNTLPLSTEYKRAREAWAWDMVLSKDPVRSWEAIVFSDEKKWNIDGPDGFQNYWRDIRRPLRQTKRRQAGGGSVMVWAGISAAGKTKLAVLRGKQNSDDYVHTVSEFLLPFAHLHYGTDFTFQQDGASIHRSKVSMELLREQEVRVLPWPARSSDLNPIENLWSTMSRRYWGSKPPHAASGESCYGDGSSSKSNAICDSFPNKNPHSAVSGTSASLTVIALTTPKLSPLVHANQIVASARPSPGLAPVHGSSELQVEEAVWTPDASVGWFRSR</sequence>
<dbReference type="Proteomes" id="UP001165083">
    <property type="component" value="Unassembled WGS sequence"/>
</dbReference>
<dbReference type="EMBL" id="BSXW01000298">
    <property type="protein sequence ID" value="GMF17848.1"/>
    <property type="molecule type" value="Genomic_DNA"/>
</dbReference>
<dbReference type="InterPro" id="IPR052338">
    <property type="entry name" value="Transposase_5"/>
</dbReference>
<accession>A0A9W6TRN1</accession>
<feature type="domain" description="Tc1-like transposase DDE" evidence="1">
    <location>
        <begin position="122"/>
        <end position="257"/>
    </location>
</feature>
<proteinExistence type="predicted"/>
<gene>
    <name evidence="2" type="ORF">Plil01_000659300</name>
</gene>
<protein>
    <submittedName>
        <fullName evidence="2">Unnamed protein product</fullName>
    </submittedName>
</protein>
<keyword evidence="3" id="KW-1185">Reference proteome</keyword>
<dbReference type="InterPro" id="IPR038717">
    <property type="entry name" value="Tc1-like_DDE_dom"/>
</dbReference>
<evidence type="ECO:0000313" key="2">
    <source>
        <dbReference type="EMBL" id="GMF17848.1"/>
    </source>
</evidence>
<dbReference type="PANTHER" id="PTHR23022:SF129">
    <property type="entry name" value="TRANSPOSABLE ELEMENT TC3 TRANSPOSASE"/>
    <property type="match status" value="1"/>
</dbReference>
<dbReference type="Gene3D" id="3.30.420.10">
    <property type="entry name" value="Ribonuclease H-like superfamily/Ribonuclease H"/>
    <property type="match status" value="1"/>
</dbReference>
<organism evidence="2 3">
    <name type="scientific">Phytophthora lilii</name>
    <dbReference type="NCBI Taxonomy" id="2077276"/>
    <lineage>
        <taxon>Eukaryota</taxon>
        <taxon>Sar</taxon>
        <taxon>Stramenopiles</taxon>
        <taxon>Oomycota</taxon>
        <taxon>Peronosporomycetes</taxon>
        <taxon>Peronosporales</taxon>
        <taxon>Peronosporaceae</taxon>
        <taxon>Phytophthora</taxon>
    </lineage>
</organism>
<reference evidence="2" key="1">
    <citation type="submission" date="2023-04" db="EMBL/GenBank/DDBJ databases">
        <title>Phytophthora lilii NBRC 32176.</title>
        <authorList>
            <person name="Ichikawa N."/>
            <person name="Sato H."/>
            <person name="Tonouchi N."/>
        </authorList>
    </citation>
    <scope>NUCLEOTIDE SEQUENCE</scope>
    <source>
        <strain evidence="2">NBRC 32176</strain>
    </source>
</reference>
<dbReference type="Pfam" id="PF13358">
    <property type="entry name" value="DDE_3"/>
    <property type="match status" value="1"/>
</dbReference>
<dbReference type="InterPro" id="IPR036397">
    <property type="entry name" value="RNaseH_sf"/>
</dbReference>
<evidence type="ECO:0000313" key="3">
    <source>
        <dbReference type="Proteomes" id="UP001165083"/>
    </source>
</evidence>
<comment type="caution">
    <text evidence="2">The sequence shown here is derived from an EMBL/GenBank/DDBJ whole genome shotgun (WGS) entry which is preliminary data.</text>
</comment>
<name>A0A9W6TRN1_9STRA</name>
<dbReference type="OrthoDB" id="114024at2759"/>
<dbReference type="GO" id="GO:0003676">
    <property type="term" value="F:nucleic acid binding"/>
    <property type="evidence" value="ECO:0007669"/>
    <property type="project" value="InterPro"/>
</dbReference>